<feature type="domain" description="DUF4097" evidence="2">
    <location>
        <begin position="56"/>
        <end position="336"/>
    </location>
</feature>
<evidence type="ECO:0000259" key="2">
    <source>
        <dbReference type="Pfam" id="PF13349"/>
    </source>
</evidence>
<dbReference type="Proteomes" id="UP000321291">
    <property type="component" value="Chromosome"/>
</dbReference>
<sequence length="339" mass="35165">MKKLQWAIFSAAVIAISLSCISVESNGVHLNGQSKAVSLMTKNFDASTIKNVKAITSGGNITIDGDATGQATIEVLGRGNNNRSYTKEEIMDILHRDYEFSVGKQGNTLQAIARRTKSGNWKNAVSISYIIHVKREVATELKTSGGNIRLSNLKGDQDFATSGGNISFNGLSGQIQGKTSGGNILAVDSRGEIQAKTSGGNIKMENLNGNVDMRTSGGNIKATAVNGHLNISTSGGNIKLADIDATVKGSTSGGSIDASFNKFQNEVSLSTSGGSIDLNVPNAAKMNFELSGSSVGVGQASQLQVQINKAKDHATGTINGGGPMLSAHTSGGSIKIAFN</sequence>
<dbReference type="RefSeq" id="WP_146782100.1">
    <property type="nucleotide sequence ID" value="NZ_CP042434.1"/>
</dbReference>
<evidence type="ECO:0000313" key="3">
    <source>
        <dbReference type="EMBL" id="QEC72199.1"/>
    </source>
</evidence>
<feature type="signal peptide" evidence="1">
    <location>
        <begin position="1"/>
        <end position="22"/>
    </location>
</feature>
<dbReference type="InterPro" id="IPR025164">
    <property type="entry name" value="Toastrack_DUF4097"/>
</dbReference>
<proteinExistence type="predicted"/>
<organism evidence="3 4">
    <name type="scientific">Arachidicoccus ginsenosidivorans</name>
    <dbReference type="NCBI Taxonomy" id="496057"/>
    <lineage>
        <taxon>Bacteria</taxon>
        <taxon>Pseudomonadati</taxon>
        <taxon>Bacteroidota</taxon>
        <taxon>Chitinophagia</taxon>
        <taxon>Chitinophagales</taxon>
        <taxon>Chitinophagaceae</taxon>
        <taxon>Arachidicoccus</taxon>
    </lineage>
</organism>
<keyword evidence="1" id="KW-0732">Signal</keyword>
<dbReference type="Pfam" id="PF13349">
    <property type="entry name" value="DUF4097"/>
    <property type="match status" value="1"/>
</dbReference>
<dbReference type="OrthoDB" id="1523429at2"/>
<dbReference type="PROSITE" id="PS51257">
    <property type="entry name" value="PROKAR_LIPOPROTEIN"/>
    <property type="match status" value="1"/>
</dbReference>
<name>A0A5B8VLI4_9BACT</name>
<keyword evidence="4" id="KW-1185">Reference proteome</keyword>
<reference evidence="3 4" key="1">
    <citation type="journal article" date="2017" name="Int. J. Syst. Evol. Microbiol.">
        <title>Arachidicoccus ginsenosidivorans sp. nov., with ginsenoside-converting activity isolated from ginseng cultivating soil.</title>
        <authorList>
            <person name="Siddiqi M.Z."/>
            <person name="Aslam Z."/>
            <person name="Im W.T."/>
        </authorList>
    </citation>
    <scope>NUCLEOTIDE SEQUENCE [LARGE SCALE GENOMIC DNA]</scope>
    <source>
        <strain evidence="3 4">Gsoil 809</strain>
    </source>
</reference>
<dbReference type="KEGG" id="agi:FSB73_11465"/>
<evidence type="ECO:0000313" key="4">
    <source>
        <dbReference type="Proteomes" id="UP000321291"/>
    </source>
</evidence>
<dbReference type="EMBL" id="CP042434">
    <property type="protein sequence ID" value="QEC72199.1"/>
    <property type="molecule type" value="Genomic_DNA"/>
</dbReference>
<accession>A0A5B8VLI4</accession>
<dbReference type="PANTHER" id="PTHR34094:SF1">
    <property type="entry name" value="PROTEIN FAM185A"/>
    <property type="match status" value="1"/>
</dbReference>
<protein>
    <submittedName>
        <fullName evidence="3">DUF4097 domain-containing protein</fullName>
    </submittedName>
</protein>
<gene>
    <name evidence="3" type="ORF">FSB73_11465</name>
</gene>
<dbReference type="PANTHER" id="PTHR34094">
    <property type="match status" value="1"/>
</dbReference>
<evidence type="ECO:0000256" key="1">
    <source>
        <dbReference type="SAM" id="SignalP"/>
    </source>
</evidence>
<dbReference type="AlphaFoldDB" id="A0A5B8VLI4"/>
<feature type="chain" id="PRO_5022707381" evidence="1">
    <location>
        <begin position="23"/>
        <end position="339"/>
    </location>
</feature>